<dbReference type="GO" id="GO:0004888">
    <property type="term" value="F:transmembrane signaling receptor activity"/>
    <property type="evidence" value="ECO:0007669"/>
    <property type="project" value="InterPro"/>
</dbReference>
<gene>
    <name evidence="5" type="ORF">A3770_05p39880</name>
</gene>
<organism evidence="5 6">
    <name type="scientific">Chloropicon primus</name>
    <dbReference type="NCBI Taxonomy" id="1764295"/>
    <lineage>
        <taxon>Eukaryota</taxon>
        <taxon>Viridiplantae</taxon>
        <taxon>Chlorophyta</taxon>
        <taxon>Chloropicophyceae</taxon>
        <taxon>Chloropicales</taxon>
        <taxon>Chloropicaceae</taxon>
        <taxon>Chloropicon</taxon>
    </lineage>
</organism>
<keyword evidence="2" id="KW-1133">Transmembrane helix</keyword>
<dbReference type="PANTHER" id="PTHR18945">
    <property type="entry name" value="NEUROTRANSMITTER GATED ION CHANNEL"/>
    <property type="match status" value="1"/>
</dbReference>
<sequence length="473" mass="52699">MLLRWWLLFVLVVYPLPRWGVLLQMQPPITGQGGFPPGGAKEVHVSAMLERLLAVDDENYQFESILYLYLSWQDGTAWSRMVESTEAFRNGSVDSCKRTCSSQQNIPTKVGVPPGLLEYQPEISCCDRVWLPNIGQLNVYELPEGRLQPYNIIIDKDSGAVAWWTGIHARYFTPMDFRRFPFDEQTLVMQFEFQSVATTISRFVPAAKATRFLVRGEGDVVSGWWIDSIDVRTRNFTLKDELDYWMENYGAFSPGSDPYPLSKGPQGACAEELLIDATAAATTCGENDTRPSASPPAAQLTSFDIVISIHRIWRYYVLNICVPVLLLVALSLITFIIPAESLDARIALNITLFLSLTALQFVVNDQLPKSSYPTAVTKLVLVCYCCVAYGVPETIVVFALTNMAKQEAARQSIAAESLKGGGGDEGESSNMSIALKFVKRKKFERIPLIIDMASLVTVFFTVTLSTILILSGY</sequence>
<dbReference type="GO" id="GO:0005230">
    <property type="term" value="F:extracellular ligand-gated monoatomic ion channel activity"/>
    <property type="evidence" value="ECO:0007669"/>
    <property type="project" value="InterPro"/>
</dbReference>
<dbReference type="GO" id="GO:0016020">
    <property type="term" value="C:membrane"/>
    <property type="evidence" value="ECO:0007669"/>
    <property type="project" value="UniProtKB-SubCell"/>
</dbReference>
<accession>A0A5B8MQ13</accession>
<comment type="subcellular location">
    <subcellularLocation>
        <location evidence="1">Membrane</location>
        <topology evidence="1">Multi-pass membrane protein</topology>
    </subcellularLocation>
</comment>
<dbReference type="Pfam" id="PF02932">
    <property type="entry name" value="Neur_chan_memb"/>
    <property type="match status" value="1"/>
</dbReference>
<proteinExistence type="predicted"/>
<evidence type="ECO:0000313" key="6">
    <source>
        <dbReference type="Proteomes" id="UP000316726"/>
    </source>
</evidence>
<feature type="transmembrane region" description="Helical" evidence="2">
    <location>
        <begin position="315"/>
        <end position="339"/>
    </location>
</feature>
<dbReference type="InterPro" id="IPR038050">
    <property type="entry name" value="Neuro_actylchol_rec"/>
</dbReference>
<dbReference type="AlphaFoldDB" id="A0A5B8MQ13"/>
<feature type="transmembrane region" description="Helical" evidence="2">
    <location>
        <begin position="375"/>
        <end position="400"/>
    </location>
</feature>
<dbReference type="Gene3D" id="1.20.58.390">
    <property type="entry name" value="Neurotransmitter-gated ion-channel transmembrane domain"/>
    <property type="match status" value="1"/>
</dbReference>
<evidence type="ECO:0000259" key="4">
    <source>
        <dbReference type="Pfam" id="PF02932"/>
    </source>
</evidence>
<keyword evidence="6" id="KW-1185">Reference proteome</keyword>
<dbReference type="CDD" id="cd19051">
    <property type="entry name" value="LGIC_TM_cation"/>
    <property type="match status" value="1"/>
</dbReference>
<keyword evidence="2" id="KW-0812">Transmembrane</keyword>
<keyword evidence="3" id="KW-0732">Signal</keyword>
<dbReference type="OrthoDB" id="2016799at2759"/>
<feature type="transmembrane region" description="Helical" evidence="2">
    <location>
        <begin position="346"/>
        <end position="363"/>
    </location>
</feature>
<dbReference type="STRING" id="1764295.A0A5B8MQ13"/>
<dbReference type="InterPro" id="IPR036734">
    <property type="entry name" value="Neur_chan_lig-bd_sf"/>
</dbReference>
<dbReference type="InterPro" id="IPR006201">
    <property type="entry name" value="Neur_channel"/>
</dbReference>
<dbReference type="SUPFAM" id="SSF90112">
    <property type="entry name" value="Neurotransmitter-gated ion-channel transmembrane pore"/>
    <property type="match status" value="1"/>
</dbReference>
<keyword evidence="2" id="KW-0472">Membrane</keyword>
<reference evidence="5 6" key="1">
    <citation type="submission" date="2018-07" db="EMBL/GenBank/DDBJ databases">
        <title>The complete nuclear genome of the prasinophyte Chloropicon primus (CCMP1205).</title>
        <authorList>
            <person name="Pombert J.-F."/>
            <person name="Otis C."/>
            <person name="Turmel M."/>
            <person name="Lemieux C."/>
        </authorList>
    </citation>
    <scope>NUCLEOTIDE SEQUENCE [LARGE SCALE GENOMIC DNA]</scope>
    <source>
        <strain evidence="5 6">CCMP1205</strain>
    </source>
</reference>
<feature type="domain" description="Neurotransmitter-gated ion-channel transmembrane" evidence="4">
    <location>
        <begin position="321"/>
        <end position="410"/>
    </location>
</feature>
<dbReference type="Proteomes" id="UP000316726">
    <property type="component" value="Chromosome 5"/>
</dbReference>
<feature type="signal peptide" evidence="3">
    <location>
        <begin position="1"/>
        <end position="20"/>
    </location>
</feature>
<evidence type="ECO:0000256" key="3">
    <source>
        <dbReference type="SAM" id="SignalP"/>
    </source>
</evidence>
<evidence type="ECO:0000256" key="2">
    <source>
        <dbReference type="SAM" id="Phobius"/>
    </source>
</evidence>
<dbReference type="SUPFAM" id="SSF63712">
    <property type="entry name" value="Nicotinic receptor ligand binding domain-like"/>
    <property type="match status" value="1"/>
</dbReference>
<name>A0A5B8MQ13_9CHLO</name>
<feature type="chain" id="PRO_5022700292" evidence="3">
    <location>
        <begin position="21"/>
        <end position="473"/>
    </location>
</feature>
<evidence type="ECO:0000313" key="5">
    <source>
        <dbReference type="EMBL" id="QDZ21470.1"/>
    </source>
</evidence>
<protein>
    <submittedName>
        <fullName evidence="5">Ligand-gated ion channel</fullName>
    </submittedName>
</protein>
<dbReference type="InterPro" id="IPR036719">
    <property type="entry name" value="Neuro-gated_channel_TM_sf"/>
</dbReference>
<dbReference type="Gene3D" id="2.70.170.10">
    <property type="entry name" value="Neurotransmitter-gated ion-channel ligand-binding domain"/>
    <property type="match status" value="1"/>
</dbReference>
<dbReference type="EMBL" id="CP031038">
    <property type="protein sequence ID" value="QDZ21470.1"/>
    <property type="molecule type" value="Genomic_DNA"/>
</dbReference>
<evidence type="ECO:0000256" key="1">
    <source>
        <dbReference type="ARBA" id="ARBA00004141"/>
    </source>
</evidence>
<dbReference type="InterPro" id="IPR006029">
    <property type="entry name" value="Neurotrans-gated_channel_TM"/>
</dbReference>
<feature type="transmembrane region" description="Helical" evidence="2">
    <location>
        <begin position="448"/>
        <end position="470"/>
    </location>
</feature>